<feature type="transmembrane region" description="Helical" evidence="7">
    <location>
        <begin position="32"/>
        <end position="51"/>
    </location>
</feature>
<keyword evidence="5 7" id="KW-1133">Transmembrane helix</keyword>
<dbReference type="GO" id="GO:0005886">
    <property type="term" value="C:plasma membrane"/>
    <property type="evidence" value="ECO:0007669"/>
    <property type="project" value="UniProtKB-SubCell"/>
</dbReference>
<evidence type="ECO:0000313" key="9">
    <source>
        <dbReference type="EMBL" id="GAI44445.1"/>
    </source>
</evidence>
<reference evidence="9" key="1">
    <citation type="journal article" date="2014" name="Front. Microbiol.">
        <title>High frequency of phylogenetically diverse reductive dehalogenase-homologous genes in deep subseafloor sedimentary metagenomes.</title>
        <authorList>
            <person name="Kawai M."/>
            <person name="Futagami T."/>
            <person name="Toyoda A."/>
            <person name="Takaki Y."/>
            <person name="Nishi S."/>
            <person name="Hori S."/>
            <person name="Arai W."/>
            <person name="Tsubouchi T."/>
            <person name="Morono Y."/>
            <person name="Uchiyama I."/>
            <person name="Ito T."/>
            <person name="Fujiyama A."/>
            <person name="Inagaki F."/>
            <person name="Takami H."/>
        </authorList>
    </citation>
    <scope>NUCLEOTIDE SEQUENCE</scope>
    <source>
        <strain evidence="9">Expedition CK06-06</strain>
    </source>
</reference>
<evidence type="ECO:0000256" key="1">
    <source>
        <dbReference type="ARBA" id="ARBA00004651"/>
    </source>
</evidence>
<keyword evidence="4 7" id="KW-0812">Transmembrane</keyword>
<evidence type="ECO:0000259" key="8">
    <source>
        <dbReference type="PROSITE" id="PS50928"/>
    </source>
</evidence>
<evidence type="ECO:0000256" key="5">
    <source>
        <dbReference type="ARBA" id="ARBA00022989"/>
    </source>
</evidence>
<organism evidence="9">
    <name type="scientific">marine sediment metagenome</name>
    <dbReference type="NCBI Taxonomy" id="412755"/>
    <lineage>
        <taxon>unclassified sequences</taxon>
        <taxon>metagenomes</taxon>
        <taxon>ecological metagenomes</taxon>
    </lineage>
</organism>
<evidence type="ECO:0000256" key="6">
    <source>
        <dbReference type="ARBA" id="ARBA00023136"/>
    </source>
</evidence>
<accession>X1Q013</accession>
<evidence type="ECO:0000256" key="2">
    <source>
        <dbReference type="ARBA" id="ARBA00022448"/>
    </source>
</evidence>
<comment type="subcellular location">
    <subcellularLocation>
        <location evidence="1">Cell membrane</location>
        <topology evidence="1">Multi-pass membrane protein</topology>
    </subcellularLocation>
</comment>
<protein>
    <recommendedName>
        <fullName evidence="8">ABC transmembrane type-1 domain-containing protein</fullName>
    </recommendedName>
</protein>
<evidence type="ECO:0000256" key="4">
    <source>
        <dbReference type="ARBA" id="ARBA00022692"/>
    </source>
</evidence>
<feature type="transmembrane region" description="Helical" evidence="7">
    <location>
        <begin position="137"/>
        <end position="158"/>
    </location>
</feature>
<dbReference type="PROSITE" id="PS50928">
    <property type="entry name" value="ABC_TM1"/>
    <property type="match status" value="1"/>
</dbReference>
<dbReference type="EMBL" id="BARV01029405">
    <property type="protein sequence ID" value="GAI44445.1"/>
    <property type="molecule type" value="Genomic_DNA"/>
</dbReference>
<name>X1Q013_9ZZZZ</name>
<dbReference type="InterPro" id="IPR035906">
    <property type="entry name" value="MetI-like_sf"/>
</dbReference>
<gene>
    <name evidence="9" type="ORF">S06H3_46893</name>
</gene>
<dbReference type="AlphaFoldDB" id="X1Q013"/>
<dbReference type="PANTHER" id="PTHR43163">
    <property type="entry name" value="DIPEPTIDE TRANSPORT SYSTEM PERMEASE PROTEIN DPPB-RELATED"/>
    <property type="match status" value="1"/>
</dbReference>
<feature type="domain" description="ABC transmembrane type-1" evidence="8">
    <location>
        <begin position="1"/>
        <end position="155"/>
    </location>
</feature>
<feature type="transmembrane region" description="Helical" evidence="7">
    <location>
        <begin position="86"/>
        <end position="108"/>
    </location>
</feature>
<dbReference type="SUPFAM" id="SSF161098">
    <property type="entry name" value="MetI-like"/>
    <property type="match status" value="1"/>
</dbReference>
<keyword evidence="3" id="KW-1003">Cell membrane</keyword>
<keyword evidence="6 7" id="KW-0472">Membrane</keyword>
<dbReference type="PANTHER" id="PTHR43163:SF6">
    <property type="entry name" value="DIPEPTIDE TRANSPORT SYSTEM PERMEASE PROTEIN DPPB-RELATED"/>
    <property type="match status" value="1"/>
</dbReference>
<sequence>MVIVYPSIWWGYMPPIMYVSFMEDPLRNLERFIIPAIVLGLLMAGSTMRITRTMMLEVLRQDYIRTAWAKGLRERVVILRHALKNALIPVITVIGLSMPVLVGGTAVIERVFNIPGLGLLIVEATSARDYPVMSGTMLFFAVGLVFINLMVDLTYAYLDPKVQYK</sequence>
<dbReference type="GO" id="GO:0055085">
    <property type="term" value="P:transmembrane transport"/>
    <property type="evidence" value="ECO:0007669"/>
    <property type="project" value="InterPro"/>
</dbReference>
<evidence type="ECO:0000256" key="7">
    <source>
        <dbReference type="SAM" id="Phobius"/>
    </source>
</evidence>
<proteinExistence type="predicted"/>
<evidence type="ECO:0000256" key="3">
    <source>
        <dbReference type="ARBA" id="ARBA00022475"/>
    </source>
</evidence>
<dbReference type="Gene3D" id="1.10.3720.10">
    <property type="entry name" value="MetI-like"/>
    <property type="match status" value="1"/>
</dbReference>
<dbReference type="InterPro" id="IPR000515">
    <property type="entry name" value="MetI-like"/>
</dbReference>
<dbReference type="CDD" id="cd06261">
    <property type="entry name" value="TM_PBP2"/>
    <property type="match status" value="1"/>
</dbReference>
<keyword evidence="2" id="KW-0813">Transport</keyword>
<comment type="caution">
    <text evidence="9">The sequence shown here is derived from an EMBL/GenBank/DDBJ whole genome shotgun (WGS) entry which is preliminary data.</text>
</comment>
<dbReference type="Pfam" id="PF00528">
    <property type="entry name" value="BPD_transp_1"/>
    <property type="match status" value="1"/>
</dbReference>